<dbReference type="RefSeq" id="WP_146558546.1">
    <property type="nucleotide sequence ID" value="NZ_VIGW01000001.1"/>
</dbReference>
<organism evidence="2 3">
    <name type="scientific">Tsukamurella asaccharolytica</name>
    <dbReference type="NCBI Taxonomy" id="2592067"/>
    <lineage>
        <taxon>Bacteria</taxon>
        <taxon>Bacillati</taxon>
        <taxon>Actinomycetota</taxon>
        <taxon>Actinomycetes</taxon>
        <taxon>Mycobacteriales</taxon>
        <taxon>Tsukamurellaceae</taxon>
        <taxon>Tsukamurella</taxon>
    </lineage>
</organism>
<keyword evidence="1" id="KW-0472">Membrane</keyword>
<feature type="transmembrane region" description="Helical" evidence="1">
    <location>
        <begin position="66"/>
        <end position="88"/>
    </location>
</feature>
<proteinExistence type="predicted"/>
<evidence type="ECO:0000313" key="3">
    <source>
        <dbReference type="Proteomes" id="UP000317291"/>
    </source>
</evidence>
<dbReference type="AlphaFoldDB" id="A0A5C5RDR0"/>
<reference evidence="2 3" key="1">
    <citation type="submission" date="2019-06" db="EMBL/GenBank/DDBJ databases">
        <title>Tsukamurella conjunctivitidis sp. nov., Tsukamurella assacharolytica sp. nov. and Tsukamurella sputae sp. nov. isolated from patients with conjunctivitis, bacteraemia (lymphoma) and respiratory infection (sputum) in Hong Kong.</title>
        <authorList>
            <person name="Teng J.L.L."/>
            <person name="Lee H.H."/>
            <person name="Fong J.Y.H."/>
            <person name="Fok K.M.N."/>
            <person name="Lau S.K.P."/>
            <person name="Woo P.C.Y."/>
        </authorList>
    </citation>
    <scope>NUCLEOTIDE SEQUENCE [LARGE SCALE GENOMIC DNA]</scope>
    <source>
        <strain evidence="2 3">HKU71</strain>
    </source>
</reference>
<dbReference type="EMBL" id="VIGW01000001">
    <property type="protein sequence ID" value="TWS21137.1"/>
    <property type="molecule type" value="Genomic_DNA"/>
</dbReference>
<evidence type="ECO:0000313" key="2">
    <source>
        <dbReference type="EMBL" id="TWS21137.1"/>
    </source>
</evidence>
<keyword evidence="1" id="KW-1133">Transmembrane helix</keyword>
<evidence type="ECO:0000256" key="1">
    <source>
        <dbReference type="SAM" id="Phobius"/>
    </source>
</evidence>
<sequence length="191" mass="20153">MAMDAPVGRVVHVVRNFSAHPPSALGLPPRLTAATKTLLGVGLVIATLGAAVLVVGLWTADDVPGLWFRVLFTAFPGLVLCGFWFAYLASFGSAAQERDAERRWAALRGAAVPGHGTVEERRVRTSETGGVTGFVLEITGDGGPFSAQWRASGDELLQPQVPGVGSAVRFWRTTPDGPLVVEALDPTVVRP</sequence>
<dbReference type="OrthoDB" id="5115352at2"/>
<gene>
    <name evidence="2" type="ORF">FK529_00515</name>
</gene>
<dbReference type="Proteomes" id="UP000317291">
    <property type="component" value="Unassembled WGS sequence"/>
</dbReference>
<keyword evidence="1" id="KW-0812">Transmembrane</keyword>
<accession>A0A5C5RDR0</accession>
<comment type="caution">
    <text evidence="2">The sequence shown here is derived from an EMBL/GenBank/DDBJ whole genome shotgun (WGS) entry which is preliminary data.</text>
</comment>
<keyword evidence="3" id="KW-1185">Reference proteome</keyword>
<protein>
    <submittedName>
        <fullName evidence="2">Uncharacterized protein</fullName>
    </submittedName>
</protein>
<feature type="transmembrane region" description="Helical" evidence="1">
    <location>
        <begin position="38"/>
        <end position="60"/>
    </location>
</feature>
<name>A0A5C5RDR0_9ACTN</name>